<accession>A0ABW6C8Y7</accession>
<evidence type="ECO:0000313" key="2">
    <source>
        <dbReference type="Proteomes" id="UP001598201"/>
    </source>
</evidence>
<dbReference type="Proteomes" id="UP001598201">
    <property type="component" value="Unassembled WGS sequence"/>
</dbReference>
<keyword evidence="2" id="KW-1185">Reference proteome</keyword>
<gene>
    <name evidence="1" type="ORF">ACFPK4_07805</name>
</gene>
<dbReference type="EMBL" id="JBHUCJ010000013">
    <property type="protein sequence ID" value="MFD3223435.1"/>
    <property type="molecule type" value="Genomic_DNA"/>
</dbReference>
<organism evidence="1 2">
    <name type="scientific">Rahnella sp. (strain Y9602)</name>
    <dbReference type="NCBI Taxonomy" id="2703885"/>
    <lineage>
        <taxon>Bacteria</taxon>
        <taxon>Pseudomonadati</taxon>
        <taxon>Pseudomonadota</taxon>
        <taxon>Gammaproteobacteria</taxon>
        <taxon>Enterobacterales</taxon>
        <taxon>Yersiniaceae</taxon>
        <taxon>Rahnella</taxon>
    </lineage>
</organism>
<reference evidence="1 2" key="1">
    <citation type="submission" date="2024-09" db="EMBL/GenBank/DDBJ databases">
        <title>Genomes of Rahnella.</title>
        <authorList>
            <person name="Mnguni F.C."/>
            <person name="Shin G.Y."/>
            <person name="Coutinho T."/>
        </authorList>
    </citation>
    <scope>NUCLEOTIDE SEQUENCE [LARGE SCALE GENOMIC DNA]</scope>
    <source>
        <strain evidence="1 2">20WA0057</strain>
    </source>
</reference>
<protein>
    <submittedName>
        <fullName evidence="1">Head completion/stabilization protein</fullName>
    </submittedName>
</protein>
<proteinExistence type="predicted"/>
<sequence>MSSLVIPAPKPDAATEPAIKNTHFWPDVDPLELRDTLRLEGTVTAKRLRAAAKFAMTEVNAELYNFRDAQIAQGFKTLEDVPADRIDDESVKVCAYQCAVASIAAAYLAERYPNSDTTGAGSQKAAIVESTVDDLWRDGRNAISDVAGVSHCIIGLL</sequence>
<name>A0ABW6C8Y7_RAHSY</name>
<comment type="caution">
    <text evidence="1">The sequence shown here is derived from an EMBL/GenBank/DDBJ whole genome shotgun (WGS) entry which is preliminary data.</text>
</comment>
<dbReference type="RefSeq" id="WP_379671710.1">
    <property type="nucleotide sequence ID" value="NZ_JBHUCJ010000013.1"/>
</dbReference>
<dbReference type="Pfam" id="PF05926">
    <property type="entry name" value="Phage_GPL"/>
    <property type="match status" value="1"/>
</dbReference>
<dbReference type="InterPro" id="IPR009225">
    <property type="entry name" value="Phage_head_completion_GpL"/>
</dbReference>
<evidence type="ECO:0000313" key="1">
    <source>
        <dbReference type="EMBL" id="MFD3223435.1"/>
    </source>
</evidence>